<feature type="region of interest" description="Disordered" evidence="1">
    <location>
        <begin position="16"/>
        <end position="53"/>
    </location>
</feature>
<proteinExistence type="predicted"/>
<protein>
    <submittedName>
        <fullName evidence="3">Uncharacterized protein</fullName>
    </submittedName>
</protein>
<dbReference type="InterPro" id="IPR021109">
    <property type="entry name" value="Peptidase_aspartic_dom_sf"/>
</dbReference>
<dbReference type="GeneID" id="140014089"/>
<sequence>MAVTLYSGKVLNDPIIESKTKSSEKQDRSGIAIESPGTGDSKNGSGEKTEGEDNQHMKVLEVKAYVPPIPFPQRLKKKAIDEQYQKFVEMLKKLQVNMPFFEVLANILAYAKFLKKLKFANLILTQVILQLVDCSVRYPMGIVEDLLVNVDKFYFPVDFIILDMEKDISILIILSRGFLVTKGANIDLLEGKLTLRVGKEKEEFNIFEPLKYPSYKESCSYIATTDDLYGEKYVLEQHMGFLPLHDHCSYSFLAVRKRNVDVNSYAVLRAHKLEEVQMSESFHLP</sequence>
<gene>
    <name evidence="3" type="primary">LOC140014089</name>
</gene>
<dbReference type="PANTHER" id="PTHR33067:SF9">
    <property type="entry name" value="RNA-DIRECTED DNA POLYMERASE"/>
    <property type="match status" value="1"/>
</dbReference>
<evidence type="ECO:0000313" key="2">
    <source>
        <dbReference type="Proteomes" id="UP001652660"/>
    </source>
</evidence>
<dbReference type="PANTHER" id="PTHR33067">
    <property type="entry name" value="RNA-DIRECTED DNA POLYMERASE-RELATED"/>
    <property type="match status" value="1"/>
</dbReference>
<feature type="compositionally biased region" description="Basic and acidic residues" evidence="1">
    <location>
        <begin position="16"/>
        <end position="28"/>
    </location>
</feature>
<organism evidence="2 3">
    <name type="scientific">Coffea arabica</name>
    <name type="common">Arabian coffee</name>
    <dbReference type="NCBI Taxonomy" id="13443"/>
    <lineage>
        <taxon>Eukaryota</taxon>
        <taxon>Viridiplantae</taxon>
        <taxon>Streptophyta</taxon>
        <taxon>Embryophyta</taxon>
        <taxon>Tracheophyta</taxon>
        <taxon>Spermatophyta</taxon>
        <taxon>Magnoliopsida</taxon>
        <taxon>eudicotyledons</taxon>
        <taxon>Gunneridae</taxon>
        <taxon>Pentapetalae</taxon>
        <taxon>asterids</taxon>
        <taxon>lamiids</taxon>
        <taxon>Gentianales</taxon>
        <taxon>Rubiaceae</taxon>
        <taxon>Ixoroideae</taxon>
        <taxon>Gardenieae complex</taxon>
        <taxon>Bertiereae - Coffeeae clade</taxon>
        <taxon>Coffeeae</taxon>
        <taxon>Coffea</taxon>
    </lineage>
</organism>
<accession>A0ABM4VM21</accession>
<dbReference type="Gene3D" id="2.40.70.10">
    <property type="entry name" value="Acid Proteases"/>
    <property type="match status" value="1"/>
</dbReference>
<keyword evidence="2" id="KW-1185">Reference proteome</keyword>
<dbReference type="RefSeq" id="XP_071920585.1">
    <property type="nucleotide sequence ID" value="XM_072064484.1"/>
</dbReference>
<evidence type="ECO:0000256" key="1">
    <source>
        <dbReference type="SAM" id="MobiDB-lite"/>
    </source>
</evidence>
<dbReference type="Proteomes" id="UP001652660">
    <property type="component" value="Chromosome 9c"/>
</dbReference>
<reference evidence="3" key="1">
    <citation type="submission" date="2025-08" db="UniProtKB">
        <authorList>
            <consortium name="RefSeq"/>
        </authorList>
    </citation>
    <scope>IDENTIFICATION</scope>
    <source>
        <tissue evidence="3">Leaves</tissue>
    </source>
</reference>
<evidence type="ECO:0000313" key="3">
    <source>
        <dbReference type="RefSeq" id="XP_071920585.1"/>
    </source>
</evidence>
<name>A0ABM4VM21_COFAR</name>